<feature type="transmembrane region" description="Helical" evidence="6">
    <location>
        <begin position="94"/>
        <end position="116"/>
    </location>
</feature>
<comment type="caution">
    <text evidence="7">The sequence shown here is derived from an EMBL/GenBank/DDBJ whole genome shotgun (WGS) entry which is preliminary data.</text>
</comment>
<reference evidence="7 8" key="1">
    <citation type="submission" date="2017-09" db="EMBL/GenBank/DDBJ databases">
        <title>Depth-based differentiation of microbial function through sediment-hosted aquifers and enrichment of novel symbionts in the deep terrestrial subsurface.</title>
        <authorList>
            <person name="Probst A.J."/>
            <person name="Ladd B."/>
            <person name="Jarett J.K."/>
            <person name="Geller-Mcgrath D.E."/>
            <person name="Sieber C.M."/>
            <person name="Emerson J.B."/>
            <person name="Anantharaman K."/>
            <person name="Thomas B.C."/>
            <person name="Malmstrom R."/>
            <person name="Stieglmeier M."/>
            <person name="Klingl A."/>
            <person name="Woyke T."/>
            <person name="Ryan C.M."/>
            <person name="Banfield J.F."/>
        </authorList>
    </citation>
    <scope>NUCLEOTIDE SEQUENCE [LARGE SCALE GENOMIC DNA]</scope>
    <source>
        <strain evidence="7">CG17_big_fil_post_rev_8_21_14_2_50_48_46</strain>
    </source>
</reference>
<dbReference type="PANTHER" id="PTHR30294:SF29">
    <property type="entry name" value="MULTIDRUG ABC TRANSPORTER PERMEASE YBHS-RELATED"/>
    <property type="match status" value="1"/>
</dbReference>
<keyword evidence="2" id="KW-1003">Cell membrane</keyword>
<keyword evidence="4 6" id="KW-1133">Transmembrane helix</keyword>
<dbReference type="InterPro" id="IPR051449">
    <property type="entry name" value="ABC-2_transporter_component"/>
</dbReference>
<feature type="transmembrane region" description="Helical" evidence="6">
    <location>
        <begin position="213"/>
        <end position="231"/>
    </location>
</feature>
<name>A0A2M7FWU4_9BACT</name>
<evidence type="ECO:0000256" key="1">
    <source>
        <dbReference type="ARBA" id="ARBA00004651"/>
    </source>
</evidence>
<evidence type="ECO:0000256" key="2">
    <source>
        <dbReference type="ARBA" id="ARBA00022475"/>
    </source>
</evidence>
<keyword evidence="5 6" id="KW-0472">Membrane</keyword>
<evidence type="ECO:0000256" key="4">
    <source>
        <dbReference type="ARBA" id="ARBA00022989"/>
    </source>
</evidence>
<dbReference type="Proteomes" id="UP000231019">
    <property type="component" value="Unassembled WGS sequence"/>
</dbReference>
<evidence type="ECO:0000313" key="7">
    <source>
        <dbReference type="EMBL" id="PIW13718.1"/>
    </source>
</evidence>
<sequence>MTQIWALSLKELKAYFASPIAYVVMAMFLLISGYFFAMILAYSKDIAMMRYLFANMTVILLLLSPLFAMRLFAEEQRNKTLELLMTSPISDAGIVMGKFLAIALLLGAMLLSTAHFPILLMVLGKPDILPILTGYLGLFLMGCSFLAIGMLTSTWTQNQIIAAVSSFSISLLLWFLGSSGSLVGAELGSLMNYLSLNSHFESFSKGVLNSSDLIYYLSVIGLLLFLTVRSLETRRWR</sequence>
<dbReference type="AlphaFoldDB" id="A0A2M7FWU4"/>
<protein>
    <submittedName>
        <fullName evidence="7">ABC transporter permease</fullName>
    </submittedName>
</protein>
<dbReference type="Pfam" id="PF12730">
    <property type="entry name" value="ABC2_membrane_4"/>
    <property type="match status" value="1"/>
</dbReference>
<feature type="transmembrane region" description="Helical" evidence="6">
    <location>
        <begin position="48"/>
        <end position="73"/>
    </location>
</feature>
<organism evidence="7 8">
    <name type="scientific">bacterium (Candidatus Blackallbacteria) CG17_big_fil_post_rev_8_21_14_2_50_48_46</name>
    <dbReference type="NCBI Taxonomy" id="2014261"/>
    <lineage>
        <taxon>Bacteria</taxon>
        <taxon>Candidatus Blackallbacteria</taxon>
    </lineage>
</organism>
<dbReference type="PANTHER" id="PTHR30294">
    <property type="entry name" value="MEMBRANE COMPONENT OF ABC TRANSPORTER YHHJ-RELATED"/>
    <property type="match status" value="1"/>
</dbReference>
<evidence type="ECO:0000256" key="5">
    <source>
        <dbReference type="ARBA" id="ARBA00023136"/>
    </source>
</evidence>
<keyword evidence="3 6" id="KW-0812">Transmembrane</keyword>
<evidence type="ECO:0000256" key="6">
    <source>
        <dbReference type="SAM" id="Phobius"/>
    </source>
</evidence>
<dbReference type="EMBL" id="PFFQ01000066">
    <property type="protein sequence ID" value="PIW13718.1"/>
    <property type="molecule type" value="Genomic_DNA"/>
</dbReference>
<proteinExistence type="predicted"/>
<evidence type="ECO:0000256" key="3">
    <source>
        <dbReference type="ARBA" id="ARBA00022692"/>
    </source>
</evidence>
<gene>
    <name evidence="7" type="ORF">COW36_23900</name>
</gene>
<accession>A0A2M7FWU4</accession>
<feature type="transmembrane region" description="Helical" evidence="6">
    <location>
        <begin position="128"/>
        <end position="148"/>
    </location>
</feature>
<comment type="subcellular location">
    <subcellularLocation>
        <location evidence="1">Cell membrane</location>
        <topology evidence="1">Multi-pass membrane protein</topology>
    </subcellularLocation>
</comment>
<feature type="transmembrane region" description="Helical" evidence="6">
    <location>
        <begin position="160"/>
        <end position="177"/>
    </location>
</feature>
<dbReference type="GO" id="GO:0005886">
    <property type="term" value="C:plasma membrane"/>
    <property type="evidence" value="ECO:0007669"/>
    <property type="project" value="UniProtKB-SubCell"/>
</dbReference>
<evidence type="ECO:0000313" key="8">
    <source>
        <dbReference type="Proteomes" id="UP000231019"/>
    </source>
</evidence>
<feature type="transmembrane region" description="Helical" evidence="6">
    <location>
        <begin position="20"/>
        <end position="42"/>
    </location>
</feature>